<gene>
    <name evidence="3" type="ORF">QYB97_20790</name>
</gene>
<dbReference type="CDD" id="cd03392">
    <property type="entry name" value="PAP2_like_2"/>
    <property type="match status" value="1"/>
</dbReference>
<feature type="transmembrane region" description="Helical" evidence="1">
    <location>
        <begin position="171"/>
        <end position="190"/>
    </location>
</feature>
<dbReference type="PROSITE" id="PS51257">
    <property type="entry name" value="PROKAR_LIPOPROTEIN"/>
    <property type="match status" value="1"/>
</dbReference>
<dbReference type="Proteomes" id="UP001172721">
    <property type="component" value="Unassembled WGS sequence"/>
</dbReference>
<dbReference type="Pfam" id="PF01569">
    <property type="entry name" value="PAP2"/>
    <property type="match status" value="1"/>
</dbReference>
<dbReference type="InterPro" id="IPR036938">
    <property type="entry name" value="PAP2/HPO_sf"/>
</dbReference>
<organism evidence="3 4">
    <name type="scientific">Fictibacillus fluitans</name>
    <dbReference type="NCBI Taxonomy" id="3058422"/>
    <lineage>
        <taxon>Bacteria</taxon>
        <taxon>Bacillati</taxon>
        <taxon>Bacillota</taxon>
        <taxon>Bacilli</taxon>
        <taxon>Bacillales</taxon>
        <taxon>Fictibacillaceae</taxon>
        <taxon>Fictibacillus</taxon>
    </lineage>
</organism>
<feature type="transmembrane region" description="Helical" evidence="1">
    <location>
        <begin position="99"/>
        <end position="118"/>
    </location>
</feature>
<proteinExistence type="predicted"/>
<accession>A0ABT8I1N7</accession>
<keyword evidence="1" id="KW-1133">Transmembrane helix</keyword>
<dbReference type="SMART" id="SM00014">
    <property type="entry name" value="acidPPc"/>
    <property type="match status" value="1"/>
</dbReference>
<feature type="domain" description="Phosphatidic acid phosphatase type 2/haloperoxidase" evidence="2">
    <location>
        <begin position="101"/>
        <end position="213"/>
    </location>
</feature>
<dbReference type="RefSeq" id="WP_301167949.1">
    <property type="nucleotide sequence ID" value="NZ_JAUHTR010000016.1"/>
</dbReference>
<evidence type="ECO:0000256" key="1">
    <source>
        <dbReference type="SAM" id="Phobius"/>
    </source>
</evidence>
<dbReference type="PANTHER" id="PTHR14969">
    <property type="entry name" value="SPHINGOSINE-1-PHOSPHATE PHOSPHOHYDROLASE"/>
    <property type="match status" value="1"/>
</dbReference>
<evidence type="ECO:0000313" key="3">
    <source>
        <dbReference type="EMBL" id="MDN4526932.1"/>
    </source>
</evidence>
<reference evidence="3" key="1">
    <citation type="submission" date="2023-07" db="EMBL/GenBank/DDBJ databases">
        <title>Fictibacillus sp. isolated from freshwater pond.</title>
        <authorList>
            <person name="Kirdat K."/>
            <person name="Bhat A."/>
            <person name="Mourya A."/>
            <person name="Yadav A."/>
        </authorList>
    </citation>
    <scope>NUCLEOTIDE SEQUENCE</scope>
    <source>
        <strain evidence="3">NE201</strain>
    </source>
</reference>
<dbReference type="SUPFAM" id="SSF48317">
    <property type="entry name" value="Acid phosphatase/Vanadium-dependent haloperoxidase"/>
    <property type="match status" value="1"/>
</dbReference>
<dbReference type="PANTHER" id="PTHR14969:SF13">
    <property type="entry name" value="AT30094P"/>
    <property type="match status" value="1"/>
</dbReference>
<protein>
    <submittedName>
        <fullName evidence="3">Phosphatase PAP2 family protein</fullName>
    </submittedName>
</protein>
<evidence type="ECO:0000313" key="4">
    <source>
        <dbReference type="Proteomes" id="UP001172721"/>
    </source>
</evidence>
<feature type="transmembrane region" description="Helical" evidence="1">
    <location>
        <begin position="67"/>
        <end position="92"/>
    </location>
</feature>
<feature type="transmembrane region" description="Helical" evidence="1">
    <location>
        <begin position="138"/>
        <end position="159"/>
    </location>
</feature>
<keyword evidence="1" id="KW-0472">Membrane</keyword>
<comment type="caution">
    <text evidence="3">The sequence shown here is derived from an EMBL/GenBank/DDBJ whole genome shotgun (WGS) entry which is preliminary data.</text>
</comment>
<feature type="transmembrane region" description="Helical" evidence="1">
    <location>
        <begin position="202"/>
        <end position="222"/>
    </location>
</feature>
<keyword evidence="4" id="KW-1185">Reference proteome</keyword>
<evidence type="ECO:0000259" key="2">
    <source>
        <dbReference type="SMART" id="SM00014"/>
    </source>
</evidence>
<dbReference type="InterPro" id="IPR000326">
    <property type="entry name" value="PAP2/HPO"/>
</dbReference>
<sequence>MIKRMMKKVSFPLIPTLLLLAGFGLAAACLLIFAELSEEVLEKESFGFDPVIIDAVRSYSSPSMDRIMLFFTEIGSKLALGILVAVGMLWLWIKHKNSWGILFFLIAVGGGGLLNLILKDAFQRKRPDTDPIVEALGFSFPSGHAMGSLIYYGFLGYLVVRSKRKAGIKTLWGFLFGAVILLIGISRIYLGVHYPSDVIAGYAAGLVWLLLCVAALEVVYFYKRRNHRDSAQTGKLPTITDK</sequence>
<keyword evidence="1" id="KW-0812">Transmembrane</keyword>
<dbReference type="Gene3D" id="1.20.144.10">
    <property type="entry name" value="Phosphatidic acid phosphatase type 2/haloperoxidase"/>
    <property type="match status" value="2"/>
</dbReference>
<dbReference type="EMBL" id="JAUHTR010000016">
    <property type="protein sequence ID" value="MDN4526932.1"/>
    <property type="molecule type" value="Genomic_DNA"/>
</dbReference>
<name>A0ABT8I1N7_9BACL</name>